<dbReference type="RefSeq" id="WP_205498917.1">
    <property type="nucleotide sequence ID" value="NZ_CP148066.1"/>
</dbReference>
<evidence type="ECO:0000313" key="3">
    <source>
        <dbReference type="Proteomes" id="UP001460679"/>
    </source>
</evidence>
<dbReference type="EMBL" id="CP148066">
    <property type="protein sequence ID" value="WXL28596.1"/>
    <property type="molecule type" value="Genomic_DNA"/>
</dbReference>
<protein>
    <submittedName>
        <fullName evidence="2">Phage portal protein</fullName>
    </submittedName>
</protein>
<name>A0ABZ2RV08_9BACT</name>
<gene>
    <name evidence="2" type="ORF">WG616_01010</name>
</gene>
<organism evidence="2 3">
    <name type="scientific">[Mycoplasma] gypis</name>
    <dbReference type="NCBI Taxonomy" id="92404"/>
    <lineage>
        <taxon>Bacteria</taxon>
        <taxon>Bacillati</taxon>
        <taxon>Mycoplasmatota</taxon>
        <taxon>Mycoplasmoidales</taxon>
        <taxon>Metamycoplasmataceae</taxon>
        <taxon>Metamycoplasma</taxon>
    </lineage>
</organism>
<dbReference type="Proteomes" id="UP001460679">
    <property type="component" value="Chromosome"/>
</dbReference>
<keyword evidence="3" id="KW-1185">Reference proteome</keyword>
<dbReference type="InterPro" id="IPR006944">
    <property type="entry name" value="Phage/GTA_portal"/>
</dbReference>
<proteinExistence type="predicted"/>
<evidence type="ECO:0000313" key="2">
    <source>
        <dbReference type="EMBL" id="WXL28596.1"/>
    </source>
</evidence>
<sequence length="414" mass="47581">MANIFSRFWKPKRLRGESSNDFYSNFSIPLNWSQQSALIRSLEPSELMTYGIIVRAIQLIANDIGKVNFRHVKENKGQKQFINSEIVQILNQKPNPYLTPWEFRKIIIWNLFLYGYCPLFIQKDEKNNPSAIIPIFPPFIARDEKNGGYIFSDDKDKPIKIDDSVIIWIDYEIIPGFERITLSTLFKSTLTKIKENELSTLNAIKNDISYSVYIKIRDATSKEQRQQAEKALREMIEKQKRDGSFAIVLDERWEFGKASEIINMRPDFQTRNALGREFAAVLGIPPQKLGIDDPNKYNSSAELNKSYVDNSLKPLLLNICQRLSYSLLEPTREYITYKQLDLLSVDIKSIQEFASSAINNGYATPNEIRNLIGLDAHPDGDKLLINSTLVEINQPNPPKGETNANKPKPAKRQQ</sequence>
<evidence type="ECO:0000256" key="1">
    <source>
        <dbReference type="SAM" id="MobiDB-lite"/>
    </source>
</evidence>
<dbReference type="Pfam" id="PF04860">
    <property type="entry name" value="Phage_portal"/>
    <property type="match status" value="1"/>
</dbReference>
<dbReference type="InterPro" id="IPR006427">
    <property type="entry name" value="Portal_HK97"/>
</dbReference>
<dbReference type="NCBIfam" id="TIGR01537">
    <property type="entry name" value="portal_HK97"/>
    <property type="match status" value="1"/>
</dbReference>
<reference evidence="2" key="1">
    <citation type="submission" date="2024-03" db="EMBL/GenBank/DDBJ databases">
        <title>Complete genome sequence of Mycoplasma gypis type strain B1/T1.</title>
        <authorList>
            <person name="Spergser J."/>
        </authorList>
    </citation>
    <scope>NUCLEOTIDE SEQUENCE [LARGE SCALE GENOMIC DNA]</scope>
    <source>
        <strain evidence="2">B1/T1</strain>
    </source>
</reference>
<feature type="region of interest" description="Disordered" evidence="1">
    <location>
        <begin position="392"/>
        <end position="414"/>
    </location>
</feature>
<accession>A0ABZ2RV08</accession>